<organism evidence="3 4">
    <name type="scientific">Shewanella fodinae</name>
    <dbReference type="NCBI Taxonomy" id="552357"/>
    <lineage>
        <taxon>Bacteria</taxon>
        <taxon>Pseudomonadati</taxon>
        <taxon>Pseudomonadota</taxon>
        <taxon>Gammaproteobacteria</taxon>
        <taxon>Alteromonadales</taxon>
        <taxon>Shewanellaceae</taxon>
        <taxon>Shewanella</taxon>
    </lineage>
</organism>
<dbReference type="AlphaFoldDB" id="A0A4R2F872"/>
<sequence>MALTTCPICDKRISDKAKVCPHCQTALDSDTSSAKRIKQIEKSTRLMTHSFIAMTIFIAGVVVWFWGGEVASGPRAIVGGVLFAFGFVGYLITRVRIVLNKRKQL</sequence>
<gene>
    <name evidence="3" type="ORF">EDC91_11562</name>
</gene>
<evidence type="ECO:0000256" key="1">
    <source>
        <dbReference type="SAM" id="Phobius"/>
    </source>
</evidence>
<dbReference type="Pfam" id="PF13248">
    <property type="entry name" value="Zn_ribbon_3"/>
    <property type="match status" value="1"/>
</dbReference>
<protein>
    <recommendedName>
        <fullName evidence="2">Putative zinc-ribbon domain-containing protein</fullName>
    </recommendedName>
</protein>
<name>A0A4R2F872_9GAMM</name>
<keyword evidence="1" id="KW-1133">Transmembrane helix</keyword>
<proteinExistence type="predicted"/>
<comment type="caution">
    <text evidence="3">The sequence shown here is derived from an EMBL/GenBank/DDBJ whole genome shotgun (WGS) entry which is preliminary data.</text>
</comment>
<evidence type="ECO:0000313" key="3">
    <source>
        <dbReference type="EMBL" id="TCN83356.1"/>
    </source>
</evidence>
<feature type="domain" description="Putative zinc-ribbon" evidence="2">
    <location>
        <begin position="4"/>
        <end position="25"/>
    </location>
</feature>
<reference evidence="3 4" key="1">
    <citation type="submission" date="2019-03" db="EMBL/GenBank/DDBJ databases">
        <title>Freshwater and sediment microbial communities from various areas in North America, analyzing microbe dynamics in response to fracking.</title>
        <authorList>
            <person name="Lamendella R."/>
        </authorList>
    </citation>
    <scope>NUCLEOTIDE SEQUENCE [LARGE SCALE GENOMIC DNA]</scope>
    <source>
        <strain evidence="3 4">74A</strain>
    </source>
</reference>
<dbReference type="OrthoDB" id="8685152at2"/>
<evidence type="ECO:0000313" key="4">
    <source>
        <dbReference type="Proteomes" id="UP000294832"/>
    </source>
</evidence>
<keyword evidence="1" id="KW-0812">Transmembrane</keyword>
<feature type="transmembrane region" description="Helical" evidence="1">
    <location>
        <begin position="46"/>
        <end position="67"/>
    </location>
</feature>
<feature type="transmembrane region" description="Helical" evidence="1">
    <location>
        <begin position="73"/>
        <end position="93"/>
    </location>
</feature>
<evidence type="ECO:0000259" key="2">
    <source>
        <dbReference type="Pfam" id="PF13248"/>
    </source>
</evidence>
<dbReference type="EMBL" id="SLWF01000015">
    <property type="protein sequence ID" value="TCN83356.1"/>
    <property type="molecule type" value="Genomic_DNA"/>
</dbReference>
<accession>A0A4R2F872</accession>
<keyword evidence="1" id="KW-0472">Membrane</keyword>
<dbReference type="Proteomes" id="UP000294832">
    <property type="component" value="Unassembled WGS sequence"/>
</dbReference>
<dbReference type="RefSeq" id="WP_133039202.1">
    <property type="nucleotide sequence ID" value="NZ_SLWF01000015.1"/>
</dbReference>
<keyword evidence="4" id="KW-1185">Reference proteome</keyword>
<dbReference type="InterPro" id="IPR059113">
    <property type="entry name" value="Znf_ribbon"/>
</dbReference>